<dbReference type="PRINTS" id="PR00502">
    <property type="entry name" value="NUDIXFAMILY"/>
</dbReference>
<dbReference type="InterPro" id="IPR020476">
    <property type="entry name" value="Nudix_hydrolase"/>
</dbReference>
<dbReference type="InterPro" id="IPR000086">
    <property type="entry name" value="NUDIX_hydrolase_dom"/>
</dbReference>
<comment type="similarity">
    <text evidence="1 3">Belongs to the Nudix hydrolase family.</text>
</comment>
<dbReference type="RefSeq" id="WP_067825187.1">
    <property type="nucleotide sequence ID" value="NZ_BAAALP010000011.1"/>
</dbReference>
<dbReference type="GO" id="GO:0006167">
    <property type="term" value="P:AMP biosynthetic process"/>
    <property type="evidence" value="ECO:0007669"/>
    <property type="project" value="TreeGrafter"/>
</dbReference>
<evidence type="ECO:0000256" key="3">
    <source>
        <dbReference type="RuleBase" id="RU003476"/>
    </source>
</evidence>
<name>A0A7W3QPF5_ACTNM</name>
<organism evidence="5 6">
    <name type="scientific">Actinomadura namibiensis</name>
    <dbReference type="NCBI Taxonomy" id="182080"/>
    <lineage>
        <taxon>Bacteria</taxon>
        <taxon>Bacillati</taxon>
        <taxon>Actinomycetota</taxon>
        <taxon>Actinomycetes</taxon>
        <taxon>Streptosporangiales</taxon>
        <taxon>Thermomonosporaceae</taxon>
        <taxon>Actinomadura</taxon>
    </lineage>
</organism>
<sequence>MKLDVEVPGDGRRHQYCWGCRAETVSPERGAPSFTCSTCGESHPRSLVVDPGTTWWVDGAGEYWHATAGIFVRREDGRFLLFERSLFPPGWTVPAGHIDTGEDPRHAARRELREEVGLDAALPDLVELGVEDVVGDRCWRGSDAHRWHSYLVTVPDDTVVEVLEEGHRPRWLLPSEALELPLTFPVRALLPRYGTRNTAPGTA</sequence>
<dbReference type="AlphaFoldDB" id="A0A7W3QPF5"/>
<dbReference type="Pfam" id="PF00293">
    <property type="entry name" value="NUDIX"/>
    <property type="match status" value="1"/>
</dbReference>
<dbReference type="PANTHER" id="PTHR21340">
    <property type="entry name" value="DIADENOSINE 5,5-P1,P4-TETRAPHOSPHATE PYROPHOSPHOHYDROLASE MUTT"/>
    <property type="match status" value="1"/>
</dbReference>
<accession>A0A7W3QPF5</accession>
<evidence type="ECO:0000313" key="6">
    <source>
        <dbReference type="Proteomes" id="UP000572680"/>
    </source>
</evidence>
<gene>
    <name evidence="5" type="ORF">HNR61_006267</name>
</gene>
<dbReference type="PANTHER" id="PTHR21340:SF0">
    <property type="entry name" value="BIS(5'-NUCLEOSYL)-TETRAPHOSPHATASE [ASYMMETRICAL]"/>
    <property type="match status" value="1"/>
</dbReference>
<evidence type="ECO:0000259" key="4">
    <source>
        <dbReference type="PROSITE" id="PS51462"/>
    </source>
</evidence>
<dbReference type="PROSITE" id="PS00893">
    <property type="entry name" value="NUDIX_BOX"/>
    <property type="match status" value="1"/>
</dbReference>
<evidence type="ECO:0000256" key="1">
    <source>
        <dbReference type="ARBA" id="ARBA00005582"/>
    </source>
</evidence>
<dbReference type="InterPro" id="IPR020084">
    <property type="entry name" value="NUDIX_hydrolase_CS"/>
</dbReference>
<dbReference type="Proteomes" id="UP000572680">
    <property type="component" value="Unassembled WGS sequence"/>
</dbReference>
<dbReference type="InterPro" id="IPR015797">
    <property type="entry name" value="NUDIX_hydrolase-like_dom_sf"/>
</dbReference>
<proteinExistence type="inferred from homology"/>
<dbReference type="Gene3D" id="3.90.79.10">
    <property type="entry name" value="Nucleoside Triphosphate Pyrophosphohydrolase"/>
    <property type="match status" value="1"/>
</dbReference>
<reference evidence="5 6" key="1">
    <citation type="submission" date="2020-08" db="EMBL/GenBank/DDBJ databases">
        <title>Genomic Encyclopedia of Type Strains, Phase IV (KMG-IV): sequencing the most valuable type-strain genomes for metagenomic binning, comparative biology and taxonomic classification.</title>
        <authorList>
            <person name="Goeker M."/>
        </authorList>
    </citation>
    <scope>NUCLEOTIDE SEQUENCE [LARGE SCALE GENOMIC DNA]</scope>
    <source>
        <strain evidence="5 6">DSM 44197</strain>
    </source>
</reference>
<dbReference type="InterPro" id="IPR051325">
    <property type="entry name" value="Nudix_hydrolase_domain"/>
</dbReference>
<protein>
    <submittedName>
        <fullName evidence="5">8-oxo-dGTP pyrophosphatase MutT (NUDIX family)</fullName>
    </submittedName>
</protein>
<feature type="domain" description="Nudix hydrolase" evidence="4">
    <location>
        <begin position="63"/>
        <end position="195"/>
    </location>
</feature>
<dbReference type="GO" id="GO:0004081">
    <property type="term" value="F:bis(5'-nucleosyl)-tetraphosphatase (asymmetrical) activity"/>
    <property type="evidence" value="ECO:0007669"/>
    <property type="project" value="TreeGrafter"/>
</dbReference>
<dbReference type="SUPFAM" id="SSF55811">
    <property type="entry name" value="Nudix"/>
    <property type="match status" value="1"/>
</dbReference>
<evidence type="ECO:0000313" key="5">
    <source>
        <dbReference type="EMBL" id="MBA8954610.1"/>
    </source>
</evidence>
<evidence type="ECO:0000256" key="2">
    <source>
        <dbReference type="ARBA" id="ARBA00022801"/>
    </source>
</evidence>
<keyword evidence="6" id="KW-1185">Reference proteome</keyword>
<keyword evidence="2 3" id="KW-0378">Hydrolase</keyword>
<dbReference type="GO" id="GO:0006754">
    <property type="term" value="P:ATP biosynthetic process"/>
    <property type="evidence" value="ECO:0007669"/>
    <property type="project" value="TreeGrafter"/>
</dbReference>
<dbReference type="PROSITE" id="PS51462">
    <property type="entry name" value="NUDIX"/>
    <property type="match status" value="1"/>
</dbReference>
<comment type="caution">
    <text evidence="5">The sequence shown here is derived from an EMBL/GenBank/DDBJ whole genome shotgun (WGS) entry which is preliminary data.</text>
</comment>
<dbReference type="EMBL" id="JACJIA010000009">
    <property type="protein sequence ID" value="MBA8954610.1"/>
    <property type="molecule type" value="Genomic_DNA"/>
</dbReference>